<feature type="region of interest" description="Disordered" evidence="7">
    <location>
        <begin position="310"/>
        <end position="347"/>
    </location>
</feature>
<feature type="compositionally biased region" description="Low complexity" evidence="7">
    <location>
        <begin position="269"/>
        <end position="295"/>
    </location>
</feature>
<dbReference type="Pfam" id="PF00069">
    <property type="entry name" value="Pkinase"/>
    <property type="match status" value="1"/>
</dbReference>
<dbReference type="CDD" id="cd14014">
    <property type="entry name" value="STKc_PknB_like"/>
    <property type="match status" value="1"/>
</dbReference>
<reference evidence="9" key="1">
    <citation type="journal article" date="2014" name="Int. J. Syst. Evol. Microbiol.">
        <title>Complete genome sequence of Corynebacterium casei LMG S-19264T (=DSM 44701T), isolated from a smear-ripened cheese.</title>
        <authorList>
            <consortium name="US DOE Joint Genome Institute (JGI-PGF)"/>
            <person name="Walter F."/>
            <person name="Albersmeier A."/>
            <person name="Kalinowski J."/>
            <person name="Ruckert C."/>
        </authorList>
    </citation>
    <scope>NUCLEOTIDE SEQUENCE</scope>
    <source>
        <strain evidence="9">JCM 4122</strain>
    </source>
</reference>
<dbReference type="PANTHER" id="PTHR43289">
    <property type="entry name" value="MITOGEN-ACTIVATED PROTEIN KINASE KINASE KINASE 20-RELATED"/>
    <property type="match status" value="1"/>
</dbReference>
<keyword evidence="2" id="KW-0723">Serine/threonine-protein kinase</keyword>
<comment type="caution">
    <text evidence="9">The sequence shown here is derived from an EMBL/GenBank/DDBJ whole genome shotgun (WGS) entry which is preliminary data.</text>
</comment>
<evidence type="ECO:0000313" key="9">
    <source>
        <dbReference type="EMBL" id="GHG11007.1"/>
    </source>
</evidence>
<evidence type="ECO:0000259" key="8">
    <source>
        <dbReference type="PROSITE" id="PS50011"/>
    </source>
</evidence>
<dbReference type="RefSeq" id="WP_229915600.1">
    <property type="nucleotide sequence ID" value="NZ_BNBE01000002.1"/>
</dbReference>
<keyword evidence="5" id="KW-0418">Kinase</keyword>
<dbReference type="EMBL" id="BNBE01000002">
    <property type="protein sequence ID" value="GHG11007.1"/>
    <property type="molecule type" value="Genomic_DNA"/>
</dbReference>
<evidence type="ECO:0000256" key="7">
    <source>
        <dbReference type="SAM" id="MobiDB-lite"/>
    </source>
</evidence>
<feature type="compositionally biased region" description="Gly residues" evidence="7">
    <location>
        <begin position="450"/>
        <end position="468"/>
    </location>
</feature>
<feature type="domain" description="Protein kinase" evidence="8">
    <location>
        <begin position="1"/>
        <end position="262"/>
    </location>
</feature>
<dbReference type="Proteomes" id="UP000632849">
    <property type="component" value="Unassembled WGS sequence"/>
</dbReference>
<evidence type="ECO:0000256" key="2">
    <source>
        <dbReference type="ARBA" id="ARBA00022527"/>
    </source>
</evidence>
<evidence type="ECO:0000256" key="4">
    <source>
        <dbReference type="ARBA" id="ARBA00022741"/>
    </source>
</evidence>
<keyword evidence="10" id="KW-1185">Reference proteome</keyword>
<dbReference type="InterPro" id="IPR008271">
    <property type="entry name" value="Ser/Thr_kinase_AS"/>
</dbReference>
<feature type="region of interest" description="Disordered" evidence="7">
    <location>
        <begin position="375"/>
        <end position="551"/>
    </location>
</feature>
<dbReference type="PROSITE" id="PS00108">
    <property type="entry name" value="PROTEIN_KINASE_ST"/>
    <property type="match status" value="1"/>
</dbReference>
<feature type="compositionally biased region" description="Gly residues" evidence="7">
    <location>
        <begin position="381"/>
        <end position="391"/>
    </location>
</feature>
<evidence type="ECO:0000256" key="1">
    <source>
        <dbReference type="ARBA" id="ARBA00012513"/>
    </source>
</evidence>
<accession>A0A919EPV7</accession>
<feature type="compositionally biased region" description="Gly residues" evidence="7">
    <location>
        <begin position="475"/>
        <end position="498"/>
    </location>
</feature>
<evidence type="ECO:0000256" key="5">
    <source>
        <dbReference type="ARBA" id="ARBA00022777"/>
    </source>
</evidence>
<organism evidence="9 10">
    <name type="scientific">Streptomyces filamentosus</name>
    <name type="common">Streptomyces roseosporus</name>
    <dbReference type="NCBI Taxonomy" id="67294"/>
    <lineage>
        <taxon>Bacteria</taxon>
        <taxon>Bacillati</taxon>
        <taxon>Actinomycetota</taxon>
        <taxon>Actinomycetes</taxon>
        <taxon>Kitasatosporales</taxon>
        <taxon>Streptomycetaceae</taxon>
        <taxon>Streptomyces</taxon>
    </lineage>
</organism>
<keyword evidence="6" id="KW-0067">ATP-binding</keyword>
<reference evidence="9" key="2">
    <citation type="submission" date="2020-09" db="EMBL/GenBank/DDBJ databases">
        <authorList>
            <person name="Sun Q."/>
            <person name="Ohkuma M."/>
        </authorList>
    </citation>
    <scope>NUCLEOTIDE SEQUENCE</scope>
    <source>
        <strain evidence="9">JCM 4122</strain>
    </source>
</reference>
<name>A0A919EPV7_STRFL</name>
<dbReference type="SMART" id="SM00220">
    <property type="entry name" value="S_TKc"/>
    <property type="match status" value="1"/>
</dbReference>
<sequence length="641" mass="61892">MGVVWHAVDEVLGREVAVKELRTYTDTAAGELADLRLRMTREARAAARVRHPGVVAVHDVTEHEGRPVIVMELVDGPSLDDVLKESGVLEPYEAARIGAGVLEALAAAHDAGVLHRDVKPGNILLDRSGRTVLTDFGIAAMEDPDDGSATRLTRSGEIIGSLDFLAPERARGQDPAPAADVWALGATLYAAVEGSSPFRRTSTWSTLAAIVADPLPEPRRSGPLAPVLLRLLDKDPAARPDAREAARLLAGLAAPPPPDPRLPSPAPEPAAGAGAGESLASVPDAVPGVAPDAAPEPVAGFGPPVVPPVAPPAVSPSGGDPAAVTRPASGRRAARRGDRGRKGSRANAVVAASVAAVLLAGGGITYALMDRDDSARASGARSGGTGEGADGASGAAGEPGHVLEPGGTGTAPASVSPGTAPSATGPDGSAAPSGGDAGGTAASGGASRDGTGGGAGDGGTDTGSGGSSGPAAATSGGGGTDTGSGTAGASGGQGGTATGGDDSTASSGATGGSGTSGGSTSSGGSGGGATAPAGATTAAPDPTTQAPAPAGCEAGGAGTVCQVVSAGVTRRHDGGEMGTIGTGPHTFYCQVDLDHSETSGGVSSRWFARTDDDSGNTNVYFSVLHLGGGGSGGPVDGLRIC</sequence>
<dbReference type="PROSITE" id="PS50011">
    <property type="entry name" value="PROTEIN_KINASE_DOM"/>
    <property type="match status" value="1"/>
</dbReference>
<dbReference type="GO" id="GO:0005524">
    <property type="term" value="F:ATP binding"/>
    <property type="evidence" value="ECO:0007669"/>
    <property type="project" value="UniProtKB-KW"/>
</dbReference>
<feature type="compositionally biased region" description="Low complexity" evidence="7">
    <location>
        <begin position="420"/>
        <end position="434"/>
    </location>
</feature>
<dbReference type="PANTHER" id="PTHR43289:SF6">
    <property type="entry name" value="SERINE_THREONINE-PROTEIN KINASE NEKL-3"/>
    <property type="match status" value="1"/>
</dbReference>
<dbReference type="SUPFAM" id="SSF56112">
    <property type="entry name" value="Protein kinase-like (PK-like)"/>
    <property type="match status" value="1"/>
</dbReference>
<protein>
    <recommendedName>
        <fullName evidence="1">non-specific serine/threonine protein kinase</fullName>
        <ecNumber evidence="1">2.7.11.1</ecNumber>
    </recommendedName>
</protein>
<dbReference type="InterPro" id="IPR011009">
    <property type="entry name" value="Kinase-like_dom_sf"/>
</dbReference>
<keyword evidence="4" id="KW-0547">Nucleotide-binding</keyword>
<dbReference type="EC" id="2.7.11.1" evidence="1"/>
<dbReference type="AlphaFoldDB" id="A0A919EPV7"/>
<dbReference type="Gene3D" id="1.10.510.10">
    <property type="entry name" value="Transferase(Phosphotransferase) domain 1"/>
    <property type="match status" value="1"/>
</dbReference>
<feature type="region of interest" description="Disordered" evidence="7">
    <location>
        <begin position="252"/>
        <end position="295"/>
    </location>
</feature>
<evidence type="ECO:0000256" key="3">
    <source>
        <dbReference type="ARBA" id="ARBA00022679"/>
    </source>
</evidence>
<gene>
    <name evidence="9" type="ORF">GCM10017667_49810</name>
</gene>
<keyword evidence="3" id="KW-0808">Transferase</keyword>
<evidence type="ECO:0000313" key="10">
    <source>
        <dbReference type="Proteomes" id="UP000632849"/>
    </source>
</evidence>
<feature type="compositionally biased region" description="Low complexity" evidence="7">
    <location>
        <begin position="530"/>
        <end position="551"/>
    </location>
</feature>
<dbReference type="InterPro" id="IPR000719">
    <property type="entry name" value="Prot_kinase_dom"/>
</dbReference>
<dbReference type="Gene3D" id="3.30.200.20">
    <property type="entry name" value="Phosphorylase Kinase, domain 1"/>
    <property type="match status" value="1"/>
</dbReference>
<dbReference type="GO" id="GO:0004674">
    <property type="term" value="F:protein serine/threonine kinase activity"/>
    <property type="evidence" value="ECO:0007669"/>
    <property type="project" value="UniProtKB-KW"/>
</dbReference>
<proteinExistence type="predicted"/>
<feature type="compositionally biased region" description="Low complexity" evidence="7">
    <location>
        <begin position="499"/>
        <end position="508"/>
    </location>
</feature>
<feature type="compositionally biased region" description="Pro residues" evidence="7">
    <location>
        <begin position="254"/>
        <end position="268"/>
    </location>
</feature>
<evidence type="ECO:0000256" key="6">
    <source>
        <dbReference type="ARBA" id="ARBA00022840"/>
    </source>
</evidence>
<feature type="compositionally biased region" description="Gly residues" evidence="7">
    <location>
        <begin position="509"/>
        <end position="529"/>
    </location>
</feature>